<keyword evidence="2" id="KW-1185">Reference proteome</keyword>
<sequence>SRLRRVRRKFADQATMIAAALKTASKFALNPYIKPVLGAIKVLFKVRRLVRKEVLESFGDIVSAFTNVEIFLIMFPGDINIRNAFIDLTVTIFDSIEHVIGFFISKERKFI</sequence>
<name>A0AAN6N156_9PEZI</name>
<dbReference type="EMBL" id="MU853858">
    <property type="protein sequence ID" value="KAK3937270.1"/>
    <property type="molecule type" value="Genomic_DNA"/>
</dbReference>
<dbReference type="AlphaFoldDB" id="A0AAN6N156"/>
<dbReference type="Proteomes" id="UP001303473">
    <property type="component" value="Unassembled WGS sequence"/>
</dbReference>
<organism evidence="1 2">
    <name type="scientific">Diplogelasinospora grovesii</name>
    <dbReference type="NCBI Taxonomy" id="303347"/>
    <lineage>
        <taxon>Eukaryota</taxon>
        <taxon>Fungi</taxon>
        <taxon>Dikarya</taxon>
        <taxon>Ascomycota</taxon>
        <taxon>Pezizomycotina</taxon>
        <taxon>Sordariomycetes</taxon>
        <taxon>Sordariomycetidae</taxon>
        <taxon>Sordariales</taxon>
        <taxon>Diplogelasinosporaceae</taxon>
        <taxon>Diplogelasinospora</taxon>
    </lineage>
</organism>
<evidence type="ECO:0000313" key="1">
    <source>
        <dbReference type="EMBL" id="KAK3937270.1"/>
    </source>
</evidence>
<feature type="non-terminal residue" evidence="1">
    <location>
        <position position="1"/>
    </location>
</feature>
<comment type="caution">
    <text evidence="1">The sequence shown here is derived from an EMBL/GenBank/DDBJ whole genome shotgun (WGS) entry which is preliminary data.</text>
</comment>
<evidence type="ECO:0000313" key="2">
    <source>
        <dbReference type="Proteomes" id="UP001303473"/>
    </source>
</evidence>
<gene>
    <name evidence="1" type="ORF">QBC46DRAFT_267884</name>
</gene>
<accession>A0AAN6N156</accession>
<reference evidence="2" key="1">
    <citation type="journal article" date="2023" name="Mol. Phylogenet. Evol.">
        <title>Genome-scale phylogeny and comparative genomics of the fungal order Sordariales.</title>
        <authorList>
            <person name="Hensen N."/>
            <person name="Bonometti L."/>
            <person name="Westerberg I."/>
            <person name="Brannstrom I.O."/>
            <person name="Guillou S."/>
            <person name="Cros-Aarteil S."/>
            <person name="Calhoun S."/>
            <person name="Haridas S."/>
            <person name="Kuo A."/>
            <person name="Mondo S."/>
            <person name="Pangilinan J."/>
            <person name="Riley R."/>
            <person name="LaButti K."/>
            <person name="Andreopoulos B."/>
            <person name="Lipzen A."/>
            <person name="Chen C."/>
            <person name="Yan M."/>
            <person name="Daum C."/>
            <person name="Ng V."/>
            <person name="Clum A."/>
            <person name="Steindorff A."/>
            <person name="Ohm R.A."/>
            <person name="Martin F."/>
            <person name="Silar P."/>
            <person name="Natvig D.O."/>
            <person name="Lalanne C."/>
            <person name="Gautier V."/>
            <person name="Ament-Velasquez S.L."/>
            <person name="Kruys A."/>
            <person name="Hutchinson M.I."/>
            <person name="Powell A.J."/>
            <person name="Barry K."/>
            <person name="Miller A.N."/>
            <person name="Grigoriev I.V."/>
            <person name="Debuchy R."/>
            <person name="Gladieux P."/>
            <person name="Hiltunen Thoren M."/>
            <person name="Johannesson H."/>
        </authorList>
    </citation>
    <scope>NUCLEOTIDE SEQUENCE [LARGE SCALE GENOMIC DNA]</scope>
    <source>
        <strain evidence="2">CBS 340.73</strain>
    </source>
</reference>
<proteinExistence type="predicted"/>
<protein>
    <submittedName>
        <fullName evidence="1">Uncharacterized protein</fullName>
    </submittedName>
</protein>